<evidence type="ECO:0000256" key="8">
    <source>
        <dbReference type="SAM" id="Phobius"/>
    </source>
</evidence>
<gene>
    <name evidence="10" type="ORF">E1163_28010</name>
</gene>
<evidence type="ECO:0000259" key="9">
    <source>
        <dbReference type="PROSITE" id="PS50109"/>
    </source>
</evidence>
<evidence type="ECO:0000313" key="10">
    <source>
        <dbReference type="EMBL" id="MTI28837.1"/>
    </source>
</evidence>
<evidence type="ECO:0000256" key="1">
    <source>
        <dbReference type="ARBA" id="ARBA00000085"/>
    </source>
</evidence>
<organism evidence="10 11">
    <name type="scientific">Fulvivirga kasyanovii</name>
    <dbReference type="NCBI Taxonomy" id="396812"/>
    <lineage>
        <taxon>Bacteria</taxon>
        <taxon>Pseudomonadati</taxon>
        <taxon>Bacteroidota</taxon>
        <taxon>Cytophagia</taxon>
        <taxon>Cytophagales</taxon>
        <taxon>Fulvivirgaceae</taxon>
        <taxon>Fulvivirga</taxon>
    </lineage>
</organism>
<name>A0ABW9RX49_9BACT</name>
<keyword evidence="5 8" id="KW-0812">Transmembrane</keyword>
<feature type="transmembrane region" description="Helical" evidence="8">
    <location>
        <begin position="12"/>
        <end position="34"/>
    </location>
</feature>
<evidence type="ECO:0000256" key="5">
    <source>
        <dbReference type="ARBA" id="ARBA00022692"/>
    </source>
</evidence>
<dbReference type="InterPro" id="IPR036097">
    <property type="entry name" value="HisK_dim/P_sf"/>
</dbReference>
<protein>
    <recommendedName>
        <fullName evidence="2">histidine kinase</fullName>
        <ecNumber evidence="2">2.7.13.3</ecNumber>
    </recommendedName>
</protein>
<evidence type="ECO:0000256" key="4">
    <source>
        <dbReference type="ARBA" id="ARBA00022679"/>
    </source>
</evidence>
<dbReference type="Pfam" id="PF00512">
    <property type="entry name" value="HisKA"/>
    <property type="match status" value="1"/>
</dbReference>
<comment type="caution">
    <text evidence="10">The sequence shown here is derived from an EMBL/GenBank/DDBJ whole genome shotgun (WGS) entry which is preliminary data.</text>
</comment>
<dbReference type="InterPro" id="IPR005467">
    <property type="entry name" value="His_kinase_dom"/>
</dbReference>
<accession>A0ABW9RX49</accession>
<evidence type="ECO:0000256" key="3">
    <source>
        <dbReference type="ARBA" id="ARBA00022553"/>
    </source>
</evidence>
<keyword evidence="3" id="KW-0597">Phosphoprotein</keyword>
<evidence type="ECO:0000313" key="11">
    <source>
        <dbReference type="Proteomes" id="UP000798808"/>
    </source>
</evidence>
<keyword evidence="7 8" id="KW-1133">Transmembrane helix</keyword>
<dbReference type="PANTHER" id="PTHR45436">
    <property type="entry name" value="SENSOR HISTIDINE KINASE YKOH"/>
    <property type="match status" value="1"/>
</dbReference>
<sequence length="421" mass="47900">MRLLQKSFRSQIVYKVLLVLLSIPLSITFISYIIENEVDELLLLYRDEFIDHVKDLENLETDLVVLNNVVHEIDLMEFNDAPYKDTYKTIYEYDSIHDQTHPFRTLTSKVIIKNKPYLLTVRSSLVNSDGLVLTLGVAQSILAILLVTGLALINRRLSIKLWKPFYKTLKALKAYQLDKHQEISFEPTEIAEFSDLNKAVEHLTERNRKIFLQQKEFIENLSHELQTPLAILHSKIDMLMQSPDLNEEQSLVIQDLVQSLQRLTKLNKNMLLLSKIENMQFTETEAFDVSRLVSTLASNIAHLADMRGIVISCKLNTLSINGNKTLVEVLVTNLITNAVRYSDAGGQVNINVENSVLTITNTGTPLKVPAEKLFNRFAKGSEHKGTGLGLSIVKKICDINGYAVRYSYHTGMHSFSIDFKC</sequence>
<dbReference type="SMART" id="SM00387">
    <property type="entry name" value="HATPase_c"/>
    <property type="match status" value="1"/>
</dbReference>
<reference evidence="10 11" key="1">
    <citation type="submission" date="2019-02" db="EMBL/GenBank/DDBJ databases">
        <authorList>
            <person name="Goldberg S.R."/>
            <person name="Haltli B.A."/>
            <person name="Correa H."/>
            <person name="Russell K.G."/>
        </authorList>
    </citation>
    <scope>NUCLEOTIDE SEQUENCE [LARGE SCALE GENOMIC DNA]</scope>
    <source>
        <strain evidence="10 11">JCM 16186</strain>
    </source>
</reference>
<keyword evidence="4" id="KW-0808">Transferase</keyword>
<evidence type="ECO:0000256" key="2">
    <source>
        <dbReference type="ARBA" id="ARBA00012438"/>
    </source>
</evidence>
<keyword evidence="6" id="KW-0418">Kinase</keyword>
<evidence type="ECO:0000256" key="6">
    <source>
        <dbReference type="ARBA" id="ARBA00022777"/>
    </source>
</evidence>
<dbReference type="PROSITE" id="PS50109">
    <property type="entry name" value="HIS_KIN"/>
    <property type="match status" value="1"/>
</dbReference>
<keyword evidence="11" id="KW-1185">Reference proteome</keyword>
<dbReference type="InterPro" id="IPR003594">
    <property type="entry name" value="HATPase_dom"/>
</dbReference>
<feature type="transmembrane region" description="Helical" evidence="8">
    <location>
        <begin position="131"/>
        <end position="153"/>
    </location>
</feature>
<evidence type="ECO:0000256" key="7">
    <source>
        <dbReference type="ARBA" id="ARBA00022989"/>
    </source>
</evidence>
<dbReference type="Gene3D" id="3.30.565.10">
    <property type="entry name" value="Histidine kinase-like ATPase, C-terminal domain"/>
    <property type="match status" value="1"/>
</dbReference>
<keyword evidence="8" id="KW-0472">Membrane</keyword>
<dbReference type="InterPro" id="IPR003661">
    <property type="entry name" value="HisK_dim/P_dom"/>
</dbReference>
<dbReference type="Pfam" id="PF02518">
    <property type="entry name" value="HATPase_c"/>
    <property type="match status" value="1"/>
</dbReference>
<dbReference type="EMBL" id="SMLW01000673">
    <property type="protein sequence ID" value="MTI28837.1"/>
    <property type="molecule type" value="Genomic_DNA"/>
</dbReference>
<dbReference type="InterPro" id="IPR036890">
    <property type="entry name" value="HATPase_C_sf"/>
</dbReference>
<dbReference type="CDD" id="cd00082">
    <property type="entry name" value="HisKA"/>
    <property type="match status" value="1"/>
</dbReference>
<dbReference type="InterPro" id="IPR050428">
    <property type="entry name" value="TCS_sensor_his_kinase"/>
</dbReference>
<proteinExistence type="predicted"/>
<dbReference type="EC" id="2.7.13.3" evidence="2"/>
<feature type="domain" description="Histidine kinase" evidence="9">
    <location>
        <begin position="220"/>
        <end position="421"/>
    </location>
</feature>
<dbReference type="Gene3D" id="1.10.287.130">
    <property type="match status" value="1"/>
</dbReference>
<dbReference type="SMART" id="SM00388">
    <property type="entry name" value="HisKA"/>
    <property type="match status" value="1"/>
</dbReference>
<dbReference type="RefSeq" id="WP_155176733.1">
    <property type="nucleotide sequence ID" value="NZ_BAAAFL010000012.1"/>
</dbReference>
<dbReference type="PANTHER" id="PTHR45436:SF5">
    <property type="entry name" value="SENSOR HISTIDINE KINASE TRCS"/>
    <property type="match status" value="1"/>
</dbReference>
<comment type="catalytic activity">
    <reaction evidence="1">
        <text>ATP + protein L-histidine = ADP + protein N-phospho-L-histidine.</text>
        <dbReference type="EC" id="2.7.13.3"/>
    </reaction>
</comment>
<dbReference type="SUPFAM" id="SSF55874">
    <property type="entry name" value="ATPase domain of HSP90 chaperone/DNA topoisomerase II/histidine kinase"/>
    <property type="match status" value="1"/>
</dbReference>
<dbReference type="SUPFAM" id="SSF47384">
    <property type="entry name" value="Homodimeric domain of signal transducing histidine kinase"/>
    <property type="match status" value="1"/>
</dbReference>
<dbReference type="Proteomes" id="UP000798808">
    <property type="component" value="Unassembled WGS sequence"/>
</dbReference>